<dbReference type="OrthoDB" id="10570036at2759"/>
<reference evidence="2" key="2">
    <citation type="journal article" date="2007" name="Science">
        <title>Draft genome sequence of the sexually transmitted pathogen Trichomonas vaginalis.</title>
        <authorList>
            <person name="Carlton J.M."/>
            <person name="Hirt R.P."/>
            <person name="Silva J.C."/>
            <person name="Delcher A.L."/>
            <person name="Schatz M."/>
            <person name="Zhao Q."/>
            <person name="Wortman J.R."/>
            <person name="Bidwell S.L."/>
            <person name="Alsmark U.C.M."/>
            <person name="Besteiro S."/>
            <person name="Sicheritz-Ponten T."/>
            <person name="Noel C.J."/>
            <person name="Dacks J.B."/>
            <person name="Foster P.G."/>
            <person name="Simillion C."/>
            <person name="Van de Peer Y."/>
            <person name="Miranda-Saavedra D."/>
            <person name="Barton G.J."/>
            <person name="Westrop G.D."/>
            <person name="Mueller S."/>
            <person name="Dessi D."/>
            <person name="Fiori P.L."/>
            <person name="Ren Q."/>
            <person name="Paulsen I."/>
            <person name="Zhang H."/>
            <person name="Bastida-Corcuera F.D."/>
            <person name="Simoes-Barbosa A."/>
            <person name="Brown M.T."/>
            <person name="Hayes R.D."/>
            <person name="Mukherjee M."/>
            <person name="Okumura C.Y."/>
            <person name="Schneider R."/>
            <person name="Smith A.J."/>
            <person name="Vanacova S."/>
            <person name="Villalvazo M."/>
            <person name="Haas B.J."/>
            <person name="Pertea M."/>
            <person name="Feldblyum T.V."/>
            <person name="Utterback T.R."/>
            <person name="Shu C.L."/>
            <person name="Osoegawa K."/>
            <person name="de Jong P.J."/>
            <person name="Hrdy I."/>
            <person name="Horvathova L."/>
            <person name="Zubacova Z."/>
            <person name="Dolezal P."/>
            <person name="Malik S.B."/>
            <person name="Logsdon J.M. Jr."/>
            <person name="Henze K."/>
            <person name="Gupta A."/>
            <person name="Wang C.C."/>
            <person name="Dunne R.L."/>
            <person name="Upcroft J.A."/>
            <person name="Upcroft P."/>
            <person name="White O."/>
            <person name="Salzberg S.L."/>
            <person name="Tang P."/>
            <person name="Chiu C.-H."/>
            <person name="Lee Y.-S."/>
            <person name="Embley T.M."/>
            <person name="Coombs G.H."/>
            <person name="Mottram J.C."/>
            <person name="Tachezy J."/>
            <person name="Fraser-Liggett C.M."/>
            <person name="Johnson P.J."/>
        </authorList>
    </citation>
    <scope>NUCLEOTIDE SEQUENCE [LARGE SCALE GENOMIC DNA]</scope>
    <source>
        <strain evidence="2">G3</strain>
    </source>
</reference>
<feature type="region of interest" description="Disordered" evidence="1">
    <location>
        <begin position="288"/>
        <end position="318"/>
    </location>
</feature>
<keyword evidence="3" id="KW-1185">Reference proteome</keyword>
<dbReference type="VEuPathDB" id="TrichDB:TVAGG3_0046070"/>
<organism evidence="2 3">
    <name type="scientific">Trichomonas vaginalis (strain ATCC PRA-98 / G3)</name>
    <dbReference type="NCBI Taxonomy" id="412133"/>
    <lineage>
        <taxon>Eukaryota</taxon>
        <taxon>Metamonada</taxon>
        <taxon>Parabasalia</taxon>
        <taxon>Trichomonadida</taxon>
        <taxon>Trichomonadidae</taxon>
        <taxon>Trichomonas</taxon>
    </lineage>
</organism>
<dbReference type="AlphaFoldDB" id="A2ETR3"/>
<accession>A2ETR3</accession>
<protein>
    <submittedName>
        <fullName evidence="2">Uncharacterized protein</fullName>
    </submittedName>
</protein>
<name>A2ETR3_TRIV3</name>
<dbReference type="KEGG" id="tva:4761792"/>
<proteinExistence type="predicted"/>
<dbReference type="RefSeq" id="XP_001316167.1">
    <property type="nucleotide sequence ID" value="XM_001316132.1"/>
</dbReference>
<reference evidence="2" key="1">
    <citation type="submission" date="2006-10" db="EMBL/GenBank/DDBJ databases">
        <authorList>
            <person name="Amadeo P."/>
            <person name="Zhao Q."/>
            <person name="Wortman J."/>
            <person name="Fraser-Liggett C."/>
            <person name="Carlton J."/>
        </authorList>
    </citation>
    <scope>NUCLEOTIDE SEQUENCE</scope>
    <source>
        <strain evidence="2">G3</strain>
    </source>
</reference>
<dbReference type="InParanoid" id="A2ETR3"/>
<gene>
    <name evidence="2" type="ORF">TVAG_314740</name>
</gene>
<evidence type="ECO:0000313" key="2">
    <source>
        <dbReference type="EMBL" id="EAY03944.1"/>
    </source>
</evidence>
<dbReference type="EMBL" id="DS113489">
    <property type="protein sequence ID" value="EAY03944.1"/>
    <property type="molecule type" value="Genomic_DNA"/>
</dbReference>
<sequence length="357" mass="40641">MKKNKNEQFQNTNAQKTWERMELISMVPLDIDPKNSSAPPKSALEQNYNVKIKPISKFGKMLDYSLSANVAKSESSPPAFHHKITSYKPAFKFPETAVPEPASYNPNFNATKSTIARPKIGELPTIKAKEGETTQNILDSFSLGLRTFDTNQFPHPVAEPITDIDPDKSFPQKYKYTFDHQASRNDDMFKTSLNTTADFYIEPPKEPKGVEFGKQVGRTHIVKADEGRDYSDNAIPQLDNLKAKARGNLSMSHQISRDYAPPKNERVAFLDALSQQQKQMLERIHPRRSQSRLLPPPKETFSLQASRPEVLPPKPYSESKFPIDPLKSLKYIWPKTPAIKIPNSLRETKDFWKPGQR</sequence>
<evidence type="ECO:0000313" key="3">
    <source>
        <dbReference type="Proteomes" id="UP000001542"/>
    </source>
</evidence>
<evidence type="ECO:0000256" key="1">
    <source>
        <dbReference type="SAM" id="MobiDB-lite"/>
    </source>
</evidence>
<dbReference type="VEuPathDB" id="TrichDB:TVAG_314740"/>
<dbReference type="Proteomes" id="UP000001542">
    <property type="component" value="Unassembled WGS sequence"/>
</dbReference>